<dbReference type="PROSITE" id="PS50222">
    <property type="entry name" value="EF_HAND_2"/>
    <property type="match status" value="1"/>
</dbReference>
<keyword evidence="14" id="KW-0539">Nucleus</keyword>
<dbReference type="InterPro" id="IPR051875">
    <property type="entry name" value="Calcineurin_B_homologous"/>
</dbReference>
<proteinExistence type="inferred from homology"/>
<keyword evidence="6" id="KW-0963">Cytoplasm</keyword>
<dbReference type="InterPro" id="IPR018247">
    <property type="entry name" value="EF_Hand_1_Ca_BS"/>
</dbReference>
<dbReference type="GO" id="GO:0005509">
    <property type="term" value="F:calcium ion binding"/>
    <property type="evidence" value="ECO:0007669"/>
    <property type="project" value="InterPro"/>
</dbReference>
<keyword evidence="5" id="KW-1003">Cell membrane</keyword>
<gene>
    <name evidence="18" type="ORF">BOX15_Mlig034476g6</name>
</gene>
<reference evidence="18 19" key="1">
    <citation type="submission" date="2017-06" db="EMBL/GenBank/DDBJ databases">
        <title>A platform for efficient transgenesis in Macrostomum lignano, a flatworm model organism for stem cell research.</title>
        <authorList>
            <person name="Berezikov E."/>
        </authorList>
    </citation>
    <scope>NUCLEOTIDE SEQUENCE [LARGE SCALE GENOMIC DNA]</scope>
    <source>
        <strain evidence="18">DV1</strain>
        <tissue evidence="18">Whole organism</tissue>
    </source>
</reference>
<dbReference type="SUPFAM" id="SSF47473">
    <property type="entry name" value="EF-hand"/>
    <property type="match status" value="1"/>
</dbReference>
<dbReference type="Proteomes" id="UP000215902">
    <property type="component" value="Unassembled WGS sequence"/>
</dbReference>
<dbReference type="Pfam" id="PF13405">
    <property type="entry name" value="EF-hand_6"/>
    <property type="match status" value="1"/>
</dbReference>
<evidence type="ECO:0000256" key="13">
    <source>
        <dbReference type="ARBA" id="ARBA00023136"/>
    </source>
</evidence>
<accession>A0A267E4X8</accession>
<evidence type="ECO:0000256" key="2">
    <source>
        <dbReference type="ARBA" id="ARBA00004236"/>
    </source>
</evidence>
<dbReference type="InterPro" id="IPR002048">
    <property type="entry name" value="EF_hand_dom"/>
</dbReference>
<dbReference type="STRING" id="282301.A0A267E4X8"/>
<evidence type="ECO:0000259" key="17">
    <source>
        <dbReference type="PROSITE" id="PS50222"/>
    </source>
</evidence>
<dbReference type="EMBL" id="NIVC01002599">
    <property type="protein sequence ID" value="PAA56625.1"/>
    <property type="molecule type" value="Genomic_DNA"/>
</dbReference>
<name>A0A267E4X8_9PLAT</name>
<keyword evidence="9" id="KW-0479">Metal-binding</keyword>
<keyword evidence="10" id="KW-0677">Repeat</keyword>
<evidence type="ECO:0000313" key="18">
    <source>
        <dbReference type="EMBL" id="PAA56625.1"/>
    </source>
</evidence>
<dbReference type="PROSITE" id="PS00018">
    <property type="entry name" value="EF_HAND_1"/>
    <property type="match status" value="1"/>
</dbReference>
<evidence type="ECO:0000256" key="6">
    <source>
        <dbReference type="ARBA" id="ARBA00022490"/>
    </source>
</evidence>
<keyword evidence="19" id="KW-1185">Reference proteome</keyword>
<evidence type="ECO:0000256" key="4">
    <source>
        <dbReference type="ARBA" id="ARBA00022448"/>
    </source>
</evidence>
<dbReference type="PANTHER" id="PTHR46002">
    <property type="entry name" value="EG:114D9.1 PROTEIN-RELATED"/>
    <property type="match status" value="1"/>
</dbReference>
<keyword evidence="4" id="KW-0813">Transport</keyword>
<evidence type="ECO:0000256" key="3">
    <source>
        <dbReference type="ARBA" id="ARBA00004496"/>
    </source>
</evidence>
<evidence type="ECO:0000256" key="11">
    <source>
        <dbReference type="ARBA" id="ARBA00022837"/>
    </source>
</evidence>
<protein>
    <recommendedName>
        <fullName evidence="17">EF-hand domain-containing protein</fullName>
    </recommendedName>
</protein>
<evidence type="ECO:0000256" key="7">
    <source>
        <dbReference type="ARBA" id="ARBA00022553"/>
    </source>
</evidence>
<keyword evidence="13" id="KW-0472">Membrane</keyword>
<comment type="similarity">
    <text evidence="16">Belongs to the calcineurin regulatory subunit family. CHP subfamily.</text>
</comment>
<evidence type="ECO:0000256" key="15">
    <source>
        <dbReference type="ARBA" id="ARBA00023288"/>
    </source>
</evidence>
<dbReference type="GO" id="GO:0005737">
    <property type="term" value="C:cytoplasm"/>
    <property type="evidence" value="ECO:0007669"/>
    <property type="project" value="UniProtKB-SubCell"/>
</dbReference>
<evidence type="ECO:0000256" key="8">
    <source>
        <dbReference type="ARBA" id="ARBA00022707"/>
    </source>
</evidence>
<sequence>MGSVSSLIPDENQIKDIQEETGLSKEQLQRLNSRFIALDKQSEGSLRREDLERIPELYVNPVSQFLLDAFFRDRNEINFLEFVKFLATFRPVDEGRPTSINRREAKLRFLFDMYDLDRDGVISVDEVHRMLEELLGRHGRPDQVLSIARRIVHEAALDYAAANGVAEMPSGGQIDSIDFPAFEHAMRNVSDHQLSICFLS</sequence>
<keyword evidence="11" id="KW-0106">Calcium</keyword>
<keyword evidence="15" id="KW-0449">Lipoprotein</keyword>
<dbReference type="GO" id="GO:0005634">
    <property type="term" value="C:nucleus"/>
    <property type="evidence" value="ECO:0007669"/>
    <property type="project" value="UniProtKB-SubCell"/>
</dbReference>
<evidence type="ECO:0000256" key="12">
    <source>
        <dbReference type="ARBA" id="ARBA00022927"/>
    </source>
</evidence>
<evidence type="ECO:0000256" key="9">
    <source>
        <dbReference type="ARBA" id="ARBA00022723"/>
    </source>
</evidence>
<evidence type="ECO:0000256" key="10">
    <source>
        <dbReference type="ARBA" id="ARBA00022737"/>
    </source>
</evidence>
<dbReference type="AlphaFoldDB" id="A0A267E4X8"/>
<comment type="subcellular location">
    <subcellularLocation>
        <location evidence="2">Cell membrane</location>
    </subcellularLocation>
    <subcellularLocation>
        <location evidence="3">Cytoplasm</location>
    </subcellularLocation>
    <subcellularLocation>
        <location evidence="1">Nucleus</location>
    </subcellularLocation>
</comment>
<dbReference type="OrthoDB" id="191686at2759"/>
<dbReference type="Gene3D" id="1.10.238.10">
    <property type="entry name" value="EF-hand"/>
    <property type="match status" value="1"/>
</dbReference>
<dbReference type="SMART" id="SM00054">
    <property type="entry name" value="EFh"/>
    <property type="match status" value="1"/>
</dbReference>
<dbReference type="InterPro" id="IPR011992">
    <property type="entry name" value="EF-hand-dom_pair"/>
</dbReference>
<dbReference type="GO" id="GO:0005886">
    <property type="term" value="C:plasma membrane"/>
    <property type="evidence" value="ECO:0007669"/>
    <property type="project" value="UniProtKB-SubCell"/>
</dbReference>
<comment type="caution">
    <text evidence="18">The sequence shown here is derived from an EMBL/GenBank/DDBJ whole genome shotgun (WGS) entry which is preliminary data.</text>
</comment>
<evidence type="ECO:0000256" key="14">
    <source>
        <dbReference type="ARBA" id="ARBA00023242"/>
    </source>
</evidence>
<keyword evidence="8" id="KW-0519">Myristate</keyword>
<keyword evidence="12" id="KW-0653">Protein transport</keyword>
<evidence type="ECO:0000256" key="5">
    <source>
        <dbReference type="ARBA" id="ARBA00022475"/>
    </source>
</evidence>
<evidence type="ECO:0000256" key="16">
    <source>
        <dbReference type="ARBA" id="ARBA00038164"/>
    </source>
</evidence>
<evidence type="ECO:0000256" key="1">
    <source>
        <dbReference type="ARBA" id="ARBA00004123"/>
    </source>
</evidence>
<dbReference type="GO" id="GO:0015031">
    <property type="term" value="P:protein transport"/>
    <property type="evidence" value="ECO:0007669"/>
    <property type="project" value="UniProtKB-KW"/>
</dbReference>
<organism evidence="18 19">
    <name type="scientific">Macrostomum lignano</name>
    <dbReference type="NCBI Taxonomy" id="282301"/>
    <lineage>
        <taxon>Eukaryota</taxon>
        <taxon>Metazoa</taxon>
        <taxon>Spiralia</taxon>
        <taxon>Lophotrochozoa</taxon>
        <taxon>Platyhelminthes</taxon>
        <taxon>Rhabditophora</taxon>
        <taxon>Macrostomorpha</taxon>
        <taxon>Macrostomida</taxon>
        <taxon>Macrostomidae</taxon>
        <taxon>Macrostomum</taxon>
    </lineage>
</organism>
<feature type="domain" description="EF-hand" evidence="17">
    <location>
        <begin position="102"/>
        <end position="137"/>
    </location>
</feature>
<evidence type="ECO:0000313" key="19">
    <source>
        <dbReference type="Proteomes" id="UP000215902"/>
    </source>
</evidence>
<keyword evidence="7" id="KW-0597">Phosphoprotein</keyword>